<reference evidence="1" key="1">
    <citation type="submission" date="2014-11" db="EMBL/GenBank/DDBJ databases">
        <authorList>
            <person name="Amaro Gonzalez C."/>
        </authorList>
    </citation>
    <scope>NUCLEOTIDE SEQUENCE</scope>
</reference>
<evidence type="ECO:0000313" key="1">
    <source>
        <dbReference type="EMBL" id="JAH29238.1"/>
    </source>
</evidence>
<accession>A0A0E9RLN6</accession>
<reference evidence="1" key="2">
    <citation type="journal article" date="2015" name="Fish Shellfish Immunol.">
        <title>Early steps in the European eel (Anguilla anguilla)-Vibrio vulnificus interaction in the gills: Role of the RtxA13 toxin.</title>
        <authorList>
            <person name="Callol A."/>
            <person name="Pajuelo D."/>
            <person name="Ebbesson L."/>
            <person name="Teles M."/>
            <person name="MacKenzie S."/>
            <person name="Amaro C."/>
        </authorList>
    </citation>
    <scope>NUCLEOTIDE SEQUENCE</scope>
</reference>
<proteinExistence type="predicted"/>
<dbReference type="EMBL" id="GBXM01079339">
    <property type="protein sequence ID" value="JAH29238.1"/>
    <property type="molecule type" value="Transcribed_RNA"/>
</dbReference>
<sequence>MVCFVNICSHPSYVLASQNIQAKLQNP</sequence>
<protein>
    <submittedName>
        <fullName evidence="1">Uncharacterized protein</fullName>
    </submittedName>
</protein>
<name>A0A0E9RLN6_ANGAN</name>
<dbReference type="AlphaFoldDB" id="A0A0E9RLN6"/>
<organism evidence="1">
    <name type="scientific">Anguilla anguilla</name>
    <name type="common">European freshwater eel</name>
    <name type="synonym">Muraena anguilla</name>
    <dbReference type="NCBI Taxonomy" id="7936"/>
    <lineage>
        <taxon>Eukaryota</taxon>
        <taxon>Metazoa</taxon>
        <taxon>Chordata</taxon>
        <taxon>Craniata</taxon>
        <taxon>Vertebrata</taxon>
        <taxon>Euteleostomi</taxon>
        <taxon>Actinopterygii</taxon>
        <taxon>Neopterygii</taxon>
        <taxon>Teleostei</taxon>
        <taxon>Anguilliformes</taxon>
        <taxon>Anguillidae</taxon>
        <taxon>Anguilla</taxon>
    </lineage>
</organism>